<dbReference type="Gene3D" id="1.10.10.10">
    <property type="entry name" value="Winged helix-like DNA-binding domain superfamily/Winged helix DNA-binding domain"/>
    <property type="match status" value="1"/>
</dbReference>
<comment type="caution">
    <text evidence="6">The sequence shown here is derived from an EMBL/GenBank/DDBJ whole genome shotgun (WGS) entry which is preliminary data.</text>
</comment>
<dbReference type="PANTHER" id="PTHR24567:SF75">
    <property type="entry name" value="FUMARATE AND NITRATE REDUCTION REGULATORY PROTEIN"/>
    <property type="match status" value="1"/>
</dbReference>
<dbReference type="FunFam" id="1.10.10.10:FF:000028">
    <property type="entry name" value="Fumarate/nitrate reduction transcriptional regulator Fnr"/>
    <property type="match status" value="1"/>
</dbReference>
<dbReference type="GO" id="GO:0003700">
    <property type="term" value="F:DNA-binding transcription factor activity"/>
    <property type="evidence" value="ECO:0007669"/>
    <property type="project" value="InterPro"/>
</dbReference>
<dbReference type="SMART" id="SM00419">
    <property type="entry name" value="HTH_CRP"/>
    <property type="match status" value="1"/>
</dbReference>
<dbReference type="InterPro" id="IPR018335">
    <property type="entry name" value="Tscrpt_reg_HTH_Crp-type_CS"/>
</dbReference>
<keyword evidence="2" id="KW-0238">DNA-binding</keyword>
<evidence type="ECO:0000313" key="7">
    <source>
        <dbReference type="Proteomes" id="UP000094849"/>
    </source>
</evidence>
<dbReference type="RefSeq" id="WP_069004654.1">
    <property type="nucleotide sequence ID" value="NZ_LVJW01000003.1"/>
</dbReference>
<organism evidence="6 7">
    <name type="scientific">Candidatus Thiodiazotropha endoloripes</name>
    <dbReference type="NCBI Taxonomy" id="1818881"/>
    <lineage>
        <taxon>Bacteria</taxon>
        <taxon>Pseudomonadati</taxon>
        <taxon>Pseudomonadota</taxon>
        <taxon>Gammaproteobacteria</taxon>
        <taxon>Chromatiales</taxon>
        <taxon>Sedimenticolaceae</taxon>
        <taxon>Candidatus Thiodiazotropha</taxon>
    </lineage>
</organism>
<dbReference type="PANTHER" id="PTHR24567">
    <property type="entry name" value="CRP FAMILY TRANSCRIPTIONAL REGULATORY PROTEIN"/>
    <property type="match status" value="1"/>
</dbReference>
<dbReference type="NCBIfam" id="NF008365">
    <property type="entry name" value="PRK11161.1"/>
    <property type="match status" value="1"/>
</dbReference>
<dbReference type="InterPro" id="IPR012318">
    <property type="entry name" value="HTH_CRP"/>
</dbReference>
<evidence type="ECO:0000256" key="2">
    <source>
        <dbReference type="ARBA" id="ARBA00023125"/>
    </source>
</evidence>
<dbReference type="GO" id="GO:0005829">
    <property type="term" value="C:cytosol"/>
    <property type="evidence" value="ECO:0007669"/>
    <property type="project" value="TreeGrafter"/>
</dbReference>
<proteinExistence type="predicted"/>
<evidence type="ECO:0000256" key="1">
    <source>
        <dbReference type="ARBA" id="ARBA00023015"/>
    </source>
</evidence>
<dbReference type="Proteomes" id="UP000094849">
    <property type="component" value="Unassembled WGS sequence"/>
</dbReference>
<keyword evidence="3" id="KW-0804">Transcription</keyword>
<name>A0A1E2UQC1_9GAMM</name>
<keyword evidence="7" id="KW-1185">Reference proteome</keyword>
<dbReference type="Pfam" id="PF00027">
    <property type="entry name" value="cNMP_binding"/>
    <property type="match status" value="1"/>
</dbReference>
<keyword evidence="1" id="KW-0805">Transcription regulation</keyword>
<evidence type="ECO:0000256" key="3">
    <source>
        <dbReference type="ARBA" id="ARBA00023163"/>
    </source>
</evidence>
<dbReference type="InterPro" id="IPR000595">
    <property type="entry name" value="cNMP-bd_dom"/>
</dbReference>
<dbReference type="InterPro" id="IPR018490">
    <property type="entry name" value="cNMP-bd_dom_sf"/>
</dbReference>
<dbReference type="SMART" id="SM00100">
    <property type="entry name" value="cNMP"/>
    <property type="match status" value="1"/>
</dbReference>
<dbReference type="InterPro" id="IPR036388">
    <property type="entry name" value="WH-like_DNA-bd_sf"/>
</dbReference>
<feature type="domain" description="Cyclic nucleotide-binding" evidence="4">
    <location>
        <begin position="48"/>
        <end position="100"/>
    </location>
</feature>
<dbReference type="AlphaFoldDB" id="A0A1E2UQC1"/>
<evidence type="ECO:0000259" key="4">
    <source>
        <dbReference type="PROSITE" id="PS50042"/>
    </source>
</evidence>
<dbReference type="CDD" id="cd00092">
    <property type="entry name" value="HTH_CRP"/>
    <property type="match status" value="1"/>
</dbReference>
<feature type="domain" description="HTH crp-type" evidence="5">
    <location>
        <begin position="160"/>
        <end position="233"/>
    </location>
</feature>
<dbReference type="PROSITE" id="PS50042">
    <property type="entry name" value="CNMP_BINDING_3"/>
    <property type="match status" value="1"/>
</dbReference>
<dbReference type="GO" id="GO:0003677">
    <property type="term" value="F:DNA binding"/>
    <property type="evidence" value="ECO:0007669"/>
    <property type="project" value="UniProtKB-KW"/>
</dbReference>
<dbReference type="Pfam" id="PF13545">
    <property type="entry name" value="HTH_Crp_2"/>
    <property type="match status" value="1"/>
</dbReference>
<dbReference type="EMBL" id="LVJZ01000003">
    <property type="protein sequence ID" value="ODB96923.1"/>
    <property type="molecule type" value="Genomic_DNA"/>
</dbReference>
<dbReference type="PROSITE" id="PS00042">
    <property type="entry name" value="HTH_CRP_1"/>
    <property type="match status" value="1"/>
</dbReference>
<evidence type="ECO:0000313" key="6">
    <source>
        <dbReference type="EMBL" id="ODB96923.1"/>
    </source>
</evidence>
<dbReference type="InterPro" id="IPR036390">
    <property type="entry name" value="WH_DNA-bd_sf"/>
</dbReference>
<dbReference type="STRING" id="1818881.A3196_09215"/>
<gene>
    <name evidence="6" type="ORF">A3196_09215</name>
</gene>
<evidence type="ECO:0000259" key="5">
    <source>
        <dbReference type="PROSITE" id="PS51063"/>
    </source>
</evidence>
<dbReference type="OrthoDB" id="7643467at2"/>
<accession>A0A1E2UQC1</accession>
<dbReference type="Gene3D" id="2.60.120.10">
    <property type="entry name" value="Jelly Rolls"/>
    <property type="match status" value="1"/>
</dbReference>
<dbReference type="PRINTS" id="PR00034">
    <property type="entry name" value="HTHCRP"/>
</dbReference>
<dbReference type="CDD" id="cd00038">
    <property type="entry name" value="CAP_ED"/>
    <property type="match status" value="1"/>
</dbReference>
<dbReference type="InterPro" id="IPR050397">
    <property type="entry name" value="Env_Response_Regulators"/>
</dbReference>
<reference evidence="6 7" key="1">
    <citation type="submission" date="2016-03" db="EMBL/GenBank/DDBJ databases">
        <title>Chemosynthetic sulphur-oxidizing symbionts of marine invertebrate animals are capable of nitrogen fixation.</title>
        <authorList>
            <person name="Petersen J.M."/>
            <person name="Kemper A."/>
            <person name="Gruber-Vodicka H."/>
            <person name="Cardini U."/>
            <person name="Geest Mvander."/>
            <person name="Kleiner M."/>
            <person name="Bulgheresi S."/>
            <person name="Fussmann M."/>
            <person name="Herbold C."/>
            <person name="Seah B.K.B."/>
            <person name="Antony C.Paul."/>
            <person name="Liu D."/>
            <person name="Belitz A."/>
            <person name="Weber M."/>
        </authorList>
    </citation>
    <scope>NUCLEOTIDE SEQUENCE [LARGE SCALE GENOMIC DNA]</scope>
    <source>
        <strain evidence="6">G_D</strain>
    </source>
</reference>
<dbReference type="PROSITE" id="PS51063">
    <property type="entry name" value="HTH_CRP_2"/>
    <property type="match status" value="1"/>
</dbReference>
<sequence length="252" mass="28264">MTSRKVVSFENIKVACKNCSLATLCLPMGLTPDDVERLDCIIKRGRPYHRGDHLYRGGDKFHSLRVITSGSVKTYSPNEDGGEQVLGFHLPGELIGLDAIQDDCHTCSAIALETTAVCEIPFSQLESLSAIMPSLQHQMYRLLSREIGQDTEMLTLLGKKSAEERLATFLLSFSERFKQRGFSASDFFLSMSRHEIGNYLGLAVETVSRLFTRFQDENLLRVERKHVQLLDIPRLYDIVQGSDSAKSSQSRG</sequence>
<dbReference type="SUPFAM" id="SSF51206">
    <property type="entry name" value="cAMP-binding domain-like"/>
    <property type="match status" value="1"/>
</dbReference>
<protein>
    <submittedName>
        <fullName evidence="6">Transcriptional regulator</fullName>
    </submittedName>
</protein>
<dbReference type="SUPFAM" id="SSF46785">
    <property type="entry name" value="Winged helix' DNA-binding domain"/>
    <property type="match status" value="1"/>
</dbReference>
<dbReference type="InterPro" id="IPR014710">
    <property type="entry name" value="RmlC-like_jellyroll"/>
</dbReference>